<organism evidence="3 4">
    <name type="scientific">[Eubacterium] hominis</name>
    <dbReference type="NCBI Taxonomy" id="2764325"/>
    <lineage>
        <taxon>Bacteria</taxon>
        <taxon>Bacillati</taxon>
        <taxon>Bacillota</taxon>
        <taxon>Erysipelotrichia</taxon>
        <taxon>Erysipelotrichales</taxon>
        <taxon>Erysipelotrichaceae</taxon>
        <taxon>Amedibacillus</taxon>
    </lineage>
</organism>
<dbReference type="GO" id="GO:0016020">
    <property type="term" value="C:membrane"/>
    <property type="evidence" value="ECO:0007669"/>
    <property type="project" value="UniProtKB-UniRule"/>
</dbReference>
<evidence type="ECO:0000256" key="2">
    <source>
        <dbReference type="SAM" id="Phobius"/>
    </source>
</evidence>
<keyword evidence="3" id="KW-0378">Hydrolase</keyword>
<dbReference type="RefSeq" id="WP_117454207.1">
    <property type="nucleotide sequence ID" value="NZ_CP060636.1"/>
</dbReference>
<evidence type="ECO:0000313" key="4">
    <source>
        <dbReference type="Proteomes" id="UP000515856"/>
    </source>
</evidence>
<keyword evidence="2" id="KW-0472">Membrane</keyword>
<keyword evidence="2" id="KW-0812">Transmembrane</keyword>
<evidence type="ECO:0000313" key="3">
    <source>
        <dbReference type="EMBL" id="QNM10864.1"/>
    </source>
</evidence>
<evidence type="ECO:0000256" key="1">
    <source>
        <dbReference type="NCBIfam" id="TIGR02228"/>
    </source>
</evidence>
<dbReference type="GO" id="GO:0009003">
    <property type="term" value="F:signal peptidase activity"/>
    <property type="evidence" value="ECO:0007669"/>
    <property type="project" value="UniProtKB-EC"/>
</dbReference>
<dbReference type="KEGG" id="ehn:H9Q80_11280"/>
<dbReference type="GO" id="GO:0006465">
    <property type="term" value="P:signal peptide processing"/>
    <property type="evidence" value="ECO:0007669"/>
    <property type="project" value="UniProtKB-UniRule"/>
</dbReference>
<dbReference type="EMBL" id="CP060636">
    <property type="protein sequence ID" value="QNM10864.1"/>
    <property type="molecule type" value="Genomic_DNA"/>
</dbReference>
<dbReference type="InterPro" id="IPR019533">
    <property type="entry name" value="Peptidase_S26"/>
</dbReference>
<dbReference type="Proteomes" id="UP000515856">
    <property type="component" value="Chromosome"/>
</dbReference>
<proteinExistence type="predicted"/>
<keyword evidence="4" id="KW-1185">Reference proteome</keyword>
<reference evidence="3 4" key="1">
    <citation type="submission" date="2020-08" db="EMBL/GenBank/DDBJ databases">
        <authorList>
            <person name="Liu C."/>
            <person name="Sun Q."/>
        </authorList>
    </citation>
    <scope>NUCLEOTIDE SEQUENCE [LARGE SCALE GENOMIC DNA]</scope>
    <source>
        <strain evidence="3 4">NSJ-61</strain>
    </source>
</reference>
<feature type="transmembrane region" description="Helical" evidence="2">
    <location>
        <begin position="7"/>
        <end position="29"/>
    </location>
</feature>
<accession>A0A7G9GJ82</accession>
<sequence length="272" mass="32236">MKLLKKITTFLSAIVVIALLVFVVCMQMYPENTSRVVGFRFYTVLTNSMEPIIPTYSLVFSKMIDEDEEIAPDTIVTFKANRFGQDILLTHYFRKTQEKDGVLYYRTQGATAPDYDNYETSRKDIIGKYVFHVPYLGKVFLFLKSKFGFVMYGELFVIWLINKTIKTRWDEKAREKRIKKKRAFTITELALEEGKDCLVLSGYLRNNMKKPVHFVMARLKFYDANHNLVKEDLWYLADKTYLKQDDMVKFEYLLLDYEGIEDFEIHVIKYKH</sequence>
<dbReference type="NCBIfam" id="TIGR02228">
    <property type="entry name" value="sigpep_I_arch"/>
    <property type="match status" value="1"/>
</dbReference>
<dbReference type="AlphaFoldDB" id="A0A7G9GJ82"/>
<dbReference type="EC" id="3.4.21.89" evidence="1"/>
<dbReference type="InterPro" id="IPR001733">
    <property type="entry name" value="Peptidase_S26B"/>
</dbReference>
<name>A0A7G9GJ82_9FIRM</name>
<dbReference type="CDD" id="cd06530">
    <property type="entry name" value="S26_SPase_I"/>
    <property type="match status" value="1"/>
</dbReference>
<keyword evidence="2" id="KW-1133">Transmembrane helix</keyword>
<dbReference type="GO" id="GO:0004252">
    <property type="term" value="F:serine-type endopeptidase activity"/>
    <property type="evidence" value="ECO:0007669"/>
    <property type="project" value="UniProtKB-UniRule"/>
</dbReference>
<feature type="transmembrane region" description="Helical" evidence="2">
    <location>
        <begin position="139"/>
        <end position="161"/>
    </location>
</feature>
<protein>
    <recommendedName>
        <fullName evidence="1">Signal peptidase I</fullName>
        <ecNumber evidence="1">3.4.21.89</ecNumber>
    </recommendedName>
</protein>
<gene>
    <name evidence="3" type="ORF">H9Q80_11280</name>
</gene>